<dbReference type="InterPro" id="IPR026992">
    <property type="entry name" value="DIOX_N"/>
</dbReference>
<dbReference type="PANTHER" id="PTHR47990">
    <property type="entry name" value="2-OXOGLUTARATE (2OG) AND FE(II)-DEPENDENT OXYGENASE SUPERFAMILY PROTEIN-RELATED"/>
    <property type="match status" value="1"/>
</dbReference>
<feature type="domain" description="Fe2OG dioxygenase" evidence="3">
    <location>
        <begin position="185"/>
        <end position="293"/>
    </location>
</feature>
<sequence>MPGPENNYYYRVPETKENLDWADLVTLDLSQYEEAEGKKALVEQLKKAVRTDGFFSVKNFNISQDEIDQQYVLAHEFYAMPLEEKLKFYDLGAIEKGEYTGYEPAGHRIVGNGIRDNIQRYHIPKFDGHHHAQHPSVFANHIATIEAFSRKCHTELIEKLLRLFAIFLELPEDRLVRDHRYDDRGEDQLFYLHYAARTPEENEKAGNHYGHGHTDLGTLTLLFPQPVAGLQVQNLEGQWKWVRPEDGKITVNAADSLTALSGGLIRSSIHRVCVPPSDQAHFDRLSLLYFARPCNHVVLNPIQDSPLLTRLGLLHNPFTDLGLELKTQDWVKVRQAQQNRRRLEGKLAADGTYSCLPSSLEILPGLQAKVYN</sequence>
<dbReference type="PROSITE" id="PS51471">
    <property type="entry name" value="FE2OG_OXY"/>
    <property type="match status" value="1"/>
</dbReference>
<dbReference type="Proteomes" id="UP001610563">
    <property type="component" value="Unassembled WGS sequence"/>
</dbReference>
<dbReference type="EMBL" id="JBFTWV010000040">
    <property type="protein sequence ID" value="KAL2794878.1"/>
    <property type="molecule type" value="Genomic_DNA"/>
</dbReference>
<protein>
    <recommendedName>
        <fullName evidence="3">Fe2OG dioxygenase domain-containing protein</fullName>
    </recommendedName>
</protein>
<keyword evidence="2" id="KW-0560">Oxidoreductase</keyword>
<dbReference type="InterPro" id="IPR044861">
    <property type="entry name" value="IPNS-like_FE2OG_OXY"/>
</dbReference>
<comment type="similarity">
    <text evidence="1 2">Belongs to the iron/ascorbate-dependent oxidoreductase family.</text>
</comment>
<keyword evidence="5" id="KW-1185">Reference proteome</keyword>
<keyword evidence="2" id="KW-0479">Metal-binding</keyword>
<dbReference type="InterPro" id="IPR050231">
    <property type="entry name" value="Iron_ascorbate_oxido_reductase"/>
</dbReference>
<evidence type="ECO:0000313" key="4">
    <source>
        <dbReference type="EMBL" id="KAL2794878.1"/>
    </source>
</evidence>
<evidence type="ECO:0000259" key="3">
    <source>
        <dbReference type="PROSITE" id="PS51471"/>
    </source>
</evidence>
<dbReference type="SUPFAM" id="SSF51197">
    <property type="entry name" value="Clavaminate synthase-like"/>
    <property type="match status" value="1"/>
</dbReference>
<comment type="caution">
    <text evidence="4">The sequence shown here is derived from an EMBL/GenBank/DDBJ whole genome shotgun (WGS) entry which is preliminary data.</text>
</comment>
<dbReference type="PRINTS" id="PR00682">
    <property type="entry name" value="IPNSYNTHASE"/>
</dbReference>
<evidence type="ECO:0000256" key="1">
    <source>
        <dbReference type="ARBA" id="ARBA00008056"/>
    </source>
</evidence>
<reference evidence="4 5" key="1">
    <citation type="submission" date="2024-07" db="EMBL/GenBank/DDBJ databases">
        <title>Section-level genome sequencing and comparative genomics of Aspergillus sections Usti and Cavernicolus.</title>
        <authorList>
            <consortium name="Lawrence Berkeley National Laboratory"/>
            <person name="Nybo J.L."/>
            <person name="Vesth T.C."/>
            <person name="Theobald S."/>
            <person name="Frisvad J.C."/>
            <person name="Larsen T.O."/>
            <person name="Kjaerboelling I."/>
            <person name="Rothschild-Mancinelli K."/>
            <person name="Lyhne E.K."/>
            <person name="Kogle M.E."/>
            <person name="Barry K."/>
            <person name="Clum A."/>
            <person name="Na H."/>
            <person name="Ledsgaard L."/>
            <person name="Lin J."/>
            <person name="Lipzen A."/>
            <person name="Kuo A."/>
            <person name="Riley R."/>
            <person name="Mondo S."/>
            <person name="Labutti K."/>
            <person name="Haridas S."/>
            <person name="Pangalinan J."/>
            <person name="Salamov A.A."/>
            <person name="Simmons B.A."/>
            <person name="Magnuson J.K."/>
            <person name="Chen J."/>
            <person name="Drula E."/>
            <person name="Henrissat B."/>
            <person name="Wiebenga A."/>
            <person name="Lubbers R.J."/>
            <person name="Gomes A.C."/>
            <person name="Makela M.R."/>
            <person name="Stajich J."/>
            <person name="Grigoriev I.V."/>
            <person name="Mortensen U.H."/>
            <person name="De Vries R.P."/>
            <person name="Baker S.E."/>
            <person name="Andersen M.R."/>
        </authorList>
    </citation>
    <scope>NUCLEOTIDE SEQUENCE [LARGE SCALE GENOMIC DNA]</scope>
    <source>
        <strain evidence="4 5">CBS 209.92</strain>
    </source>
</reference>
<evidence type="ECO:0000313" key="5">
    <source>
        <dbReference type="Proteomes" id="UP001610563"/>
    </source>
</evidence>
<proteinExistence type="inferred from homology"/>
<name>A0ABR4G776_9EURO</name>
<evidence type="ECO:0000256" key="2">
    <source>
        <dbReference type="RuleBase" id="RU003682"/>
    </source>
</evidence>
<dbReference type="Pfam" id="PF14226">
    <property type="entry name" value="DIOX_N"/>
    <property type="match status" value="1"/>
</dbReference>
<gene>
    <name evidence="4" type="ORF">BJX66DRAFT_337488</name>
</gene>
<accession>A0ABR4G776</accession>
<dbReference type="Gene3D" id="2.60.120.330">
    <property type="entry name" value="B-lactam Antibiotic, Isopenicillin N Synthase, Chain"/>
    <property type="match status" value="1"/>
</dbReference>
<dbReference type="InterPro" id="IPR027443">
    <property type="entry name" value="IPNS-like_sf"/>
</dbReference>
<dbReference type="Pfam" id="PF03171">
    <property type="entry name" value="2OG-FeII_Oxy"/>
    <property type="match status" value="1"/>
</dbReference>
<dbReference type="InterPro" id="IPR005123">
    <property type="entry name" value="Oxoglu/Fe-dep_dioxygenase_dom"/>
</dbReference>
<organism evidence="4 5">
    <name type="scientific">Aspergillus keveii</name>
    <dbReference type="NCBI Taxonomy" id="714993"/>
    <lineage>
        <taxon>Eukaryota</taxon>
        <taxon>Fungi</taxon>
        <taxon>Dikarya</taxon>
        <taxon>Ascomycota</taxon>
        <taxon>Pezizomycotina</taxon>
        <taxon>Eurotiomycetes</taxon>
        <taxon>Eurotiomycetidae</taxon>
        <taxon>Eurotiales</taxon>
        <taxon>Aspergillaceae</taxon>
        <taxon>Aspergillus</taxon>
        <taxon>Aspergillus subgen. Nidulantes</taxon>
    </lineage>
</organism>
<keyword evidence="2" id="KW-0408">Iron</keyword>